<organism evidence="2 3">
    <name type="scientific">Rhynchosporium agropyri</name>
    <dbReference type="NCBI Taxonomy" id="914238"/>
    <lineage>
        <taxon>Eukaryota</taxon>
        <taxon>Fungi</taxon>
        <taxon>Dikarya</taxon>
        <taxon>Ascomycota</taxon>
        <taxon>Pezizomycotina</taxon>
        <taxon>Leotiomycetes</taxon>
        <taxon>Helotiales</taxon>
        <taxon>Ploettnerulaceae</taxon>
        <taxon>Rhynchosporium</taxon>
    </lineage>
</organism>
<proteinExistence type="predicted"/>
<feature type="compositionally biased region" description="Basic and acidic residues" evidence="1">
    <location>
        <begin position="90"/>
        <end position="107"/>
    </location>
</feature>
<gene>
    <name evidence="2" type="ORF">RAG0_05361</name>
</gene>
<reference evidence="3" key="1">
    <citation type="submission" date="2016-03" db="EMBL/GenBank/DDBJ databases">
        <authorList>
            <person name="Guldener U."/>
        </authorList>
    </citation>
    <scope>NUCLEOTIDE SEQUENCE [LARGE SCALE GENOMIC DNA]</scope>
    <source>
        <strain evidence="3">04CH-RAC-A.6.1</strain>
    </source>
</reference>
<feature type="region of interest" description="Disordered" evidence="1">
    <location>
        <begin position="35"/>
        <end position="161"/>
    </location>
</feature>
<evidence type="ECO:0000313" key="2">
    <source>
        <dbReference type="EMBL" id="CZS95863.1"/>
    </source>
</evidence>
<dbReference type="EMBL" id="FJUX01000024">
    <property type="protein sequence ID" value="CZS95863.1"/>
    <property type="molecule type" value="Genomic_DNA"/>
</dbReference>
<accession>A0A1E1KCS3</accession>
<dbReference type="OrthoDB" id="3596156at2759"/>
<feature type="compositionally biased region" description="Basic and acidic residues" evidence="1">
    <location>
        <begin position="53"/>
        <end position="63"/>
    </location>
</feature>
<evidence type="ECO:0000256" key="1">
    <source>
        <dbReference type="SAM" id="MobiDB-lite"/>
    </source>
</evidence>
<evidence type="ECO:0000313" key="3">
    <source>
        <dbReference type="Proteomes" id="UP000178912"/>
    </source>
</evidence>
<dbReference type="AlphaFoldDB" id="A0A1E1KCS3"/>
<sequence length="283" mass="31362">MDNGAKNEKFITVMAVPCLGIAQIRRPVATVLGHKNRRKTTTQTKRLSNSNKDSAKSRAESKSSQRGQLQTEVKSKANARASEQFQDSSLVKEAHRSSSVKDPKDNETGPELLKGKGLKAQSTPEKRRDTFVAIREGFRTETTTPKQPTTMSKNNPASSSRRQIVDITFTNVPIGLDPEFRALRCNGSCPKHAEIDDSKLGGMHTWCMTHSEFHCSGRFNETCKNSVLCGLSVDIFEGMKTTWHEAMDQQNNMDDKPKGAGRAKKNVWPIMKTEIGFGGDSMT</sequence>
<feature type="compositionally biased region" description="Low complexity" evidence="1">
    <location>
        <begin position="140"/>
        <end position="150"/>
    </location>
</feature>
<keyword evidence="3" id="KW-1185">Reference proteome</keyword>
<name>A0A1E1KCS3_9HELO</name>
<protein>
    <submittedName>
        <fullName evidence="2">Uncharacterized protein</fullName>
    </submittedName>
</protein>
<feature type="compositionally biased region" description="Polar residues" evidence="1">
    <location>
        <begin position="151"/>
        <end position="161"/>
    </location>
</feature>
<dbReference type="Proteomes" id="UP000178912">
    <property type="component" value="Unassembled WGS sequence"/>
</dbReference>